<evidence type="ECO:0000256" key="1">
    <source>
        <dbReference type="SAM" id="Coils"/>
    </source>
</evidence>
<comment type="caution">
    <text evidence="2">The sequence shown here is derived from an EMBL/GenBank/DDBJ whole genome shotgun (WGS) entry which is preliminary data.</text>
</comment>
<keyword evidence="1" id="KW-0175">Coiled coil</keyword>
<protein>
    <recommendedName>
        <fullName evidence="4">KfrA N-terminal DNA-binding domain-containing protein</fullName>
    </recommendedName>
</protein>
<keyword evidence="3" id="KW-1185">Reference proteome</keyword>
<dbReference type="AlphaFoldDB" id="A0A5R9IPX2"/>
<accession>A0A5R9IPX2</accession>
<dbReference type="EMBL" id="VCBC01000002">
    <property type="protein sequence ID" value="TLU67585.1"/>
    <property type="molecule type" value="Genomic_DNA"/>
</dbReference>
<feature type="coiled-coil region" evidence="1">
    <location>
        <begin position="74"/>
        <end position="108"/>
    </location>
</feature>
<dbReference type="RefSeq" id="WP_138318188.1">
    <property type="nucleotide sequence ID" value="NZ_VCBC01000002.1"/>
</dbReference>
<reference evidence="2 3" key="1">
    <citation type="submission" date="2019-05" db="EMBL/GenBank/DDBJ databases">
        <title>Genome sequences of Thalassotalea litorea 1K03283.</title>
        <authorList>
            <person name="Zhang D."/>
        </authorList>
    </citation>
    <scope>NUCLEOTIDE SEQUENCE [LARGE SCALE GENOMIC DNA]</scope>
    <source>
        <strain evidence="2 3">MCCC 1K03283</strain>
    </source>
</reference>
<gene>
    <name evidence="2" type="ORF">FE810_01155</name>
</gene>
<dbReference type="OrthoDB" id="6388459at2"/>
<evidence type="ECO:0008006" key="4">
    <source>
        <dbReference type="Google" id="ProtNLM"/>
    </source>
</evidence>
<name>A0A5R9IPX2_9GAMM</name>
<proteinExistence type="predicted"/>
<sequence length="109" mass="11962">MSQQEIYRIAQQLNAQGKTPSVALIKSQLSVTLPLTTIIKGLQQWQKNPQLGETTTPSSSLAAKDSVAAEDLSLNQVQQQFIDLQQKVQALELEVSQLKQQVKALTSDS</sequence>
<dbReference type="Proteomes" id="UP000307790">
    <property type="component" value="Unassembled WGS sequence"/>
</dbReference>
<organism evidence="2 3">
    <name type="scientific">Thalassotalea litorea</name>
    <dbReference type="NCBI Taxonomy" id="2020715"/>
    <lineage>
        <taxon>Bacteria</taxon>
        <taxon>Pseudomonadati</taxon>
        <taxon>Pseudomonadota</taxon>
        <taxon>Gammaproteobacteria</taxon>
        <taxon>Alteromonadales</taxon>
        <taxon>Colwelliaceae</taxon>
        <taxon>Thalassotalea</taxon>
    </lineage>
</organism>
<evidence type="ECO:0000313" key="2">
    <source>
        <dbReference type="EMBL" id="TLU67585.1"/>
    </source>
</evidence>
<evidence type="ECO:0000313" key="3">
    <source>
        <dbReference type="Proteomes" id="UP000307790"/>
    </source>
</evidence>